<dbReference type="InterPro" id="IPR003594">
    <property type="entry name" value="HATPase_dom"/>
</dbReference>
<keyword evidence="5 11" id="KW-0597">Phosphoprotein</keyword>
<dbReference type="SUPFAM" id="SSF52172">
    <property type="entry name" value="CheY-like"/>
    <property type="match status" value="1"/>
</dbReference>
<dbReference type="Proteomes" id="UP000292120">
    <property type="component" value="Unassembled WGS sequence"/>
</dbReference>
<keyword evidence="7 12" id="KW-0812">Transmembrane</keyword>
<dbReference type="Pfam" id="PF03924">
    <property type="entry name" value="CHASE"/>
    <property type="match status" value="1"/>
</dbReference>
<keyword evidence="6" id="KW-0808">Transferase</keyword>
<feature type="domain" description="Response regulatory" evidence="14">
    <location>
        <begin position="805"/>
        <end position="926"/>
    </location>
</feature>
<dbReference type="InterPro" id="IPR005467">
    <property type="entry name" value="His_kinase_dom"/>
</dbReference>
<feature type="transmembrane region" description="Helical" evidence="12">
    <location>
        <begin position="125"/>
        <end position="158"/>
    </location>
</feature>
<evidence type="ECO:0000313" key="16">
    <source>
        <dbReference type="EMBL" id="TBO34502.1"/>
    </source>
</evidence>
<dbReference type="AlphaFoldDB" id="A0A4Q9H304"/>
<dbReference type="SUPFAM" id="SSF55874">
    <property type="entry name" value="ATPase domain of HSP90 chaperone/DNA topoisomerase II/histidine kinase"/>
    <property type="match status" value="1"/>
</dbReference>
<dbReference type="EC" id="2.7.13.3" evidence="3"/>
<dbReference type="Pfam" id="PF05231">
    <property type="entry name" value="MASE1"/>
    <property type="match status" value="1"/>
</dbReference>
<evidence type="ECO:0000256" key="2">
    <source>
        <dbReference type="ARBA" id="ARBA00004651"/>
    </source>
</evidence>
<comment type="subcellular location">
    <subcellularLocation>
        <location evidence="2">Cell membrane</location>
        <topology evidence="2">Multi-pass membrane protein</topology>
    </subcellularLocation>
</comment>
<keyword evidence="8" id="KW-0418">Kinase</keyword>
<dbReference type="PROSITE" id="PS50110">
    <property type="entry name" value="RESPONSE_REGULATORY"/>
    <property type="match status" value="1"/>
</dbReference>
<dbReference type="InterPro" id="IPR036890">
    <property type="entry name" value="HATPase_C_sf"/>
</dbReference>
<dbReference type="InterPro" id="IPR006189">
    <property type="entry name" value="CHASE_dom"/>
</dbReference>
<dbReference type="SMART" id="SM00387">
    <property type="entry name" value="HATPase_c"/>
    <property type="match status" value="1"/>
</dbReference>
<feature type="transmembrane region" description="Helical" evidence="12">
    <location>
        <begin position="85"/>
        <end position="104"/>
    </location>
</feature>
<evidence type="ECO:0000313" key="17">
    <source>
        <dbReference type="Proteomes" id="UP000292120"/>
    </source>
</evidence>
<feature type="transmembrane region" description="Helical" evidence="12">
    <location>
        <begin position="499"/>
        <end position="520"/>
    </location>
</feature>
<dbReference type="SMART" id="SM00448">
    <property type="entry name" value="REC"/>
    <property type="match status" value="1"/>
</dbReference>
<dbReference type="InterPro" id="IPR036097">
    <property type="entry name" value="HisK_dim/P_sf"/>
</dbReference>
<evidence type="ECO:0000256" key="4">
    <source>
        <dbReference type="ARBA" id="ARBA00022475"/>
    </source>
</evidence>
<dbReference type="Gene3D" id="3.30.565.10">
    <property type="entry name" value="Histidine kinase-like ATPase, C-terminal domain"/>
    <property type="match status" value="1"/>
</dbReference>
<dbReference type="InterPro" id="IPR011006">
    <property type="entry name" value="CheY-like_superfamily"/>
</dbReference>
<dbReference type="InterPro" id="IPR007895">
    <property type="entry name" value="MASE1"/>
</dbReference>
<accession>A0A4Q9H304</accession>
<evidence type="ECO:0000259" key="13">
    <source>
        <dbReference type="PROSITE" id="PS50109"/>
    </source>
</evidence>
<gene>
    <name evidence="16" type="ORF">EYS42_03600</name>
</gene>
<evidence type="ECO:0000259" key="14">
    <source>
        <dbReference type="PROSITE" id="PS50110"/>
    </source>
</evidence>
<evidence type="ECO:0000256" key="11">
    <source>
        <dbReference type="PROSITE-ProRule" id="PRU00169"/>
    </source>
</evidence>
<protein>
    <recommendedName>
        <fullName evidence="3">histidine kinase</fullName>
        <ecNumber evidence="3">2.7.13.3</ecNumber>
    </recommendedName>
</protein>
<dbReference type="InterPro" id="IPR003661">
    <property type="entry name" value="HisK_dim/P_dom"/>
</dbReference>
<dbReference type="Pfam" id="PF02518">
    <property type="entry name" value="HATPase_c"/>
    <property type="match status" value="1"/>
</dbReference>
<dbReference type="PANTHER" id="PTHR43047:SF72">
    <property type="entry name" value="OSMOSENSING HISTIDINE PROTEIN KINASE SLN1"/>
    <property type="match status" value="1"/>
</dbReference>
<sequence>MPLSPHARLLLQRAAITFAAYTLAGTASLWLSGSNDAVSLMYLATGVGLAFVLGWGRLMAVPVGLGSAAVSWIGQCLASPDPMGWALWVSFIISGFGGGLQAWLAARWTMPDPQGDLRLDRPRDIVSFLVLAGPMACVFNAAISTTAMVGLGLLPAALWAPTLVSWWAGDALGVLMGTPPLLTLLARPRPLWQRRLRIMGIPMLVAMLLLAVGIRQMQRWEHEREAATFRQEVDRTATAVKLRLSGYLSALESLRGVFDASDSVERNEFSRASRPWLEQLKDVRAMGWEERLSTTRLADFEAQQRAEGLTQYRVFDGTERQPPRGDEVVALRFIEPMEGNESALGYNVLSRPQTRQAYQRAVLDNQPSVTPALNLMQDDARQTGVVIYRAVYRDPNALPSDRARSAAGVVFIALRPQEALQSVLKDMPSYMRACLIDVTEREPVVLSGDAGCQQAHTSGSPIKTAQSLTVPLPFAQRQWALHLWAVEAVPIVGGRATSWMFATVGVLFAAALSALLLVITGTTERMAAAMSEARRQRESAEQANQAKSEFLSRMSHELRTPLNAMLGFSQVMGLDPSEPLATGQRQRLEQIQQAGWHLLDMIDDVLDLSRIDSGTLRLEVANLPLPPVLAACEPLVAELAERMDVHLTLDGTLPAGWGVQADETRLRQVITNLLSNAIKYNRPGGSVRVQAALVKTSQGPMVNLVVTDNGLGMSEQQVSQLFQPFNRLGRERQGQDGTGIGLVISRHLTQLMGGQLSVSSRESEGSTFTLSLPAASLPVQASAPPPLATTSAVPTWGTHDEPTRHVLYVEDNLANSALVQAALSSRPWIRLTLAETIEDGLAALHDRLAGPAPQLILLDVHLPDASGLDFLKLAKANPETRHIPVVMISADVTPDQVNACLSAGATCYLTKPVGIADLLEQVDKLLGRRSAA</sequence>
<comment type="caution">
    <text evidence="16">The sequence shown here is derived from an EMBL/GenBank/DDBJ whole genome shotgun (WGS) entry which is preliminary data.</text>
</comment>
<feature type="modified residue" description="4-aspartylphosphate" evidence="11">
    <location>
        <position position="859"/>
    </location>
</feature>
<evidence type="ECO:0000256" key="8">
    <source>
        <dbReference type="ARBA" id="ARBA00022777"/>
    </source>
</evidence>
<dbReference type="InterPro" id="IPR004358">
    <property type="entry name" value="Sig_transdc_His_kin-like_C"/>
</dbReference>
<evidence type="ECO:0000256" key="6">
    <source>
        <dbReference type="ARBA" id="ARBA00022679"/>
    </source>
</evidence>
<dbReference type="InterPro" id="IPR042240">
    <property type="entry name" value="CHASE_sf"/>
</dbReference>
<evidence type="ECO:0000256" key="3">
    <source>
        <dbReference type="ARBA" id="ARBA00012438"/>
    </source>
</evidence>
<dbReference type="GO" id="GO:0009927">
    <property type="term" value="F:histidine phosphotransfer kinase activity"/>
    <property type="evidence" value="ECO:0007669"/>
    <property type="project" value="TreeGrafter"/>
</dbReference>
<dbReference type="GO" id="GO:0005886">
    <property type="term" value="C:plasma membrane"/>
    <property type="evidence" value="ECO:0007669"/>
    <property type="project" value="UniProtKB-SubCell"/>
</dbReference>
<dbReference type="RefSeq" id="WP_130966445.1">
    <property type="nucleotide sequence ID" value="NZ_SIXI01000001.1"/>
</dbReference>
<evidence type="ECO:0000256" key="5">
    <source>
        <dbReference type="ARBA" id="ARBA00022553"/>
    </source>
</evidence>
<dbReference type="SMART" id="SM01079">
    <property type="entry name" value="CHASE"/>
    <property type="match status" value="1"/>
</dbReference>
<dbReference type="PRINTS" id="PR00344">
    <property type="entry name" value="BCTRLSENSOR"/>
</dbReference>
<evidence type="ECO:0000256" key="9">
    <source>
        <dbReference type="ARBA" id="ARBA00022989"/>
    </source>
</evidence>
<dbReference type="InterPro" id="IPR001789">
    <property type="entry name" value="Sig_transdc_resp-reg_receiver"/>
</dbReference>
<keyword evidence="4" id="KW-1003">Cell membrane</keyword>
<dbReference type="Gene3D" id="3.30.450.350">
    <property type="entry name" value="CHASE domain"/>
    <property type="match status" value="1"/>
</dbReference>
<dbReference type="PROSITE" id="PS50109">
    <property type="entry name" value="HIS_KIN"/>
    <property type="match status" value="1"/>
</dbReference>
<dbReference type="SMART" id="SM00388">
    <property type="entry name" value="HisKA"/>
    <property type="match status" value="1"/>
</dbReference>
<keyword evidence="10 12" id="KW-0472">Membrane</keyword>
<dbReference type="EMBL" id="SIXI01000001">
    <property type="protein sequence ID" value="TBO34502.1"/>
    <property type="molecule type" value="Genomic_DNA"/>
</dbReference>
<dbReference type="Gene3D" id="1.10.287.130">
    <property type="match status" value="1"/>
</dbReference>
<proteinExistence type="predicted"/>
<dbReference type="CDD" id="cd00082">
    <property type="entry name" value="HisKA"/>
    <property type="match status" value="1"/>
</dbReference>
<dbReference type="Gene3D" id="3.40.50.2300">
    <property type="match status" value="1"/>
</dbReference>
<dbReference type="GO" id="GO:0000155">
    <property type="term" value="F:phosphorelay sensor kinase activity"/>
    <property type="evidence" value="ECO:0007669"/>
    <property type="project" value="InterPro"/>
</dbReference>
<feature type="transmembrane region" description="Helical" evidence="12">
    <location>
        <begin position="164"/>
        <end position="184"/>
    </location>
</feature>
<name>A0A4Q9H304_9BURK</name>
<organism evidence="16 17">
    <name type="scientific">Aquabacterium lacunae</name>
    <dbReference type="NCBI Taxonomy" id="2528630"/>
    <lineage>
        <taxon>Bacteria</taxon>
        <taxon>Pseudomonadati</taxon>
        <taxon>Pseudomonadota</taxon>
        <taxon>Betaproteobacteria</taxon>
        <taxon>Burkholderiales</taxon>
        <taxon>Aquabacterium</taxon>
    </lineage>
</organism>
<dbReference type="PROSITE" id="PS50839">
    <property type="entry name" value="CHASE"/>
    <property type="match status" value="1"/>
</dbReference>
<feature type="transmembrane region" description="Helical" evidence="12">
    <location>
        <begin position="12"/>
        <end position="33"/>
    </location>
</feature>
<evidence type="ECO:0000256" key="10">
    <source>
        <dbReference type="ARBA" id="ARBA00023136"/>
    </source>
</evidence>
<dbReference type="SUPFAM" id="SSF47384">
    <property type="entry name" value="Homodimeric domain of signal transducing histidine kinase"/>
    <property type="match status" value="1"/>
</dbReference>
<evidence type="ECO:0000256" key="7">
    <source>
        <dbReference type="ARBA" id="ARBA00022692"/>
    </source>
</evidence>
<comment type="catalytic activity">
    <reaction evidence="1">
        <text>ATP + protein L-histidine = ADP + protein N-phospho-L-histidine.</text>
        <dbReference type="EC" id="2.7.13.3"/>
    </reaction>
</comment>
<evidence type="ECO:0000259" key="15">
    <source>
        <dbReference type="PROSITE" id="PS50839"/>
    </source>
</evidence>
<feature type="transmembrane region" description="Helical" evidence="12">
    <location>
        <begin position="40"/>
        <end position="65"/>
    </location>
</feature>
<feature type="transmembrane region" description="Helical" evidence="12">
    <location>
        <begin position="196"/>
        <end position="214"/>
    </location>
</feature>
<dbReference type="OrthoDB" id="5290456at2"/>
<evidence type="ECO:0000256" key="1">
    <source>
        <dbReference type="ARBA" id="ARBA00000085"/>
    </source>
</evidence>
<dbReference type="PANTHER" id="PTHR43047">
    <property type="entry name" value="TWO-COMPONENT HISTIDINE PROTEIN KINASE"/>
    <property type="match status" value="1"/>
</dbReference>
<feature type="domain" description="CHASE" evidence="15">
    <location>
        <begin position="260"/>
        <end position="427"/>
    </location>
</feature>
<dbReference type="Pfam" id="PF00072">
    <property type="entry name" value="Response_reg"/>
    <property type="match status" value="1"/>
</dbReference>
<keyword evidence="17" id="KW-1185">Reference proteome</keyword>
<dbReference type="Pfam" id="PF00512">
    <property type="entry name" value="HisKA"/>
    <property type="match status" value="1"/>
</dbReference>
<reference evidence="16 17" key="1">
    <citation type="submission" date="2019-02" db="EMBL/GenBank/DDBJ databases">
        <title>Aquabacterium sp. strain KMB7.</title>
        <authorList>
            <person name="Chen W.-M."/>
        </authorList>
    </citation>
    <scope>NUCLEOTIDE SEQUENCE [LARGE SCALE GENOMIC DNA]</scope>
    <source>
        <strain evidence="16 17">KMB7</strain>
    </source>
</reference>
<evidence type="ECO:0000256" key="12">
    <source>
        <dbReference type="SAM" id="Phobius"/>
    </source>
</evidence>
<keyword evidence="9 12" id="KW-1133">Transmembrane helix</keyword>
<feature type="domain" description="Histidine kinase" evidence="13">
    <location>
        <begin position="553"/>
        <end position="776"/>
    </location>
</feature>